<keyword evidence="5" id="KW-1185">Reference proteome</keyword>
<organism evidence="4 5">
    <name type="scientific">Marinithermus hydrothermalis (strain DSM 14884 / JCM 11576 / T1)</name>
    <dbReference type="NCBI Taxonomy" id="869210"/>
    <lineage>
        <taxon>Bacteria</taxon>
        <taxon>Thermotogati</taxon>
        <taxon>Deinococcota</taxon>
        <taxon>Deinococci</taxon>
        <taxon>Thermales</taxon>
        <taxon>Thermaceae</taxon>
        <taxon>Marinithermus</taxon>
    </lineage>
</organism>
<sequence>MPGVLVLHGFTSHPERTMGPLPERLRAAGFTVAQPALRGHGTRPEDLAGVRWEDWLEDARAAYATLPEPRAVVGLSMGGLLAAWIAAEGEARALVALAPALGFANPLAPLAPYLAPLIPRFPGPDSIRDPERKRRNPNYPYFPTRAFVELLELARATPARLAEVWCAALVVEAGHDRVVPARAVRRYHALLGSTHKEHVRFPESGHDLLLDLEDERVAAFVTDWLVRVLAPTPPSPPERVD</sequence>
<dbReference type="eggNOG" id="COG1647">
    <property type="taxonomic scope" value="Bacteria"/>
</dbReference>
<feature type="binding site" evidence="2">
    <location>
        <position position="77"/>
    </location>
    <ligand>
        <name>substrate</name>
    </ligand>
</feature>
<dbReference type="InterPro" id="IPR051044">
    <property type="entry name" value="MAG_DAG_Lipase"/>
</dbReference>
<accession>F2NND5</accession>
<dbReference type="KEGG" id="mhd:Marky_0215"/>
<evidence type="ECO:0000313" key="4">
    <source>
        <dbReference type="EMBL" id="AEB10976.1"/>
    </source>
</evidence>
<keyword evidence="4" id="KW-0378">Hydrolase</keyword>
<dbReference type="Proteomes" id="UP000007030">
    <property type="component" value="Chromosome"/>
</dbReference>
<dbReference type="InterPro" id="IPR022742">
    <property type="entry name" value="Hydrolase_4"/>
</dbReference>
<dbReference type="ESTHER" id="marht-f2nnd5">
    <property type="family name" value="CarbLipBact_2"/>
</dbReference>
<dbReference type="InterPro" id="IPR029058">
    <property type="entry name" value="AB_hydrolase_fold"/>
</dbReference>
<dbReference type="Gene3D" id="3.40.50.1820">
    <property type="entry name" value="alpha/beta hydrolase"/>
    <property type="match status" value="1"/>
</dbReference>
<dbReference type="OrthoDB" id="9800213at2"/>
<dbReference type="HOGENOM" id="CLU_076594_0_2_0"/>
<dbReference type="AlphaFoldDB" id="F2NND5"/>
<proteinExistence type="predicted"/>
<dbReference type="InterPro" id="IPR012354">
    <property type="entry name" value="Esterase_lipase"/>
</dbReference>
<feature type="active site" description="Charge relay system" evidence="1">
    <location>
        <position position="206"/>
    </location>
</feature>
<protein>
    <submittedName>
        <fullName evidence="4">Alpha/beta hydrolase fold protein</fullName>
    </submittedName>
</protein>
<dbReference type="RefSeq" id="WP_013703031.1">
    <property type="nucleotide sequence ID" value="NC_015387.1"/>
</dbReference>
<dbReference type="PIRSF" id="PIRSF017388">
    <property type="entry name" value="Esterase_lipase"/>
    <property type="match status" value="1"/>
</dbReference>
<dbReference type="Pfam" id="PF12146">
    <property type="entry name" value="Hydrolase_4"/>
    <property type="match status" value="1"/>
</dbReference>
<reference evidence="4 5" key="1">
    <citation type="journal article" date="2012" name="Stand. Genomic Sci.">
        <title>Complete genome sequence of the aerobic, heterotroph Marinithermus hydrothermalis type strain (T1(T)) from a deep-sea hydrothermal vent chimney.</title>
        <authorList>
            <person name="Copeland A."/>
            <person name="Gu W."/>
            <person name="Yasawong M."/>
            <person name="Lapidus A."/>
            <person name="Lucas S."/>
            <person name="Deshpande S."/>
            <person name="Pagani I."/>
            <person name="Tapia R."/>
            <person name="Cheng J.F."/>
            <person name="Goodwin L.A."/>
            <person name="Pitluck S."/>
            <person name="Liolios K."/>
            <person name="Ivanova N."/>
            <person name="Mavromatis K."/>
            <person name="Mikhailova N."/>
            <person name="Pati A."/>
            <person name="Chen A."/>
            <person name="Palaniappan K."/>
            <person name="Land M."/>
            <person name="Pan C."/>
            <person name="Brambilla E.M."/>
            <person name="Rohde M."/>
            <person name="Tindall B.J."/>
            <person name="Sikorski J."/>
            <person name="Goker M."/>
            <person name="Detter J.C."/>
            <person name="Bristow J."/>
            <person name="Eisen J.A."/>
            <person name="Markowitz V."/>
            <person name="Hugenholtz P."/>
            <person name="Kyrpides N.C."/>
            <person name="Klenk H.P."/>
            <person name="Woyke T."/>
        </authorList>
    </citation>
    <scope>NUCLEOTIDE SEQUENCE [LARGE SCALE GENOMIC DNA]</scope>
    <source>
        <strain evidence="5">DSM 14884 / JCM 11576 / T1</strain>
    </source>
</reference>
<feature type="active site" description="Charge relay system" evidence="1">
    <location>
        <position position="176"/>
    </location>
</feature>
<feature type="domain" description="Serine aminopeptidase S33" evidence="3">
    <location>
        <begin position="4"/>
        <end position="212"/>
    </location>
</feature>
<evidence type="ECO:0000313" key="5">
    <source>
        <dbReference type="Proteomes" id="UP000007030"/>
    </source>
</evidence>
<dbReference type="SUPFAM" id="SSF53474">
    <property type="entry name" value="alpha/beta-Hydrolases"/>
    <property type="match status" value="1"/>
</dbReference>
<evidence type="ECO:0000259" key="3">
    <source>
        <dbReference type="Pfam" id="PF12146"/>
    </source>
</evidence>
<evidence type="ECO:0000256" key="1">
    <source>
        <dbReference type="PIRSR" id="PIRSR017388-1"/>
    </source>
</evidence>
<gene>
    <name evidence="4" type="ordered locus">Marky_0215</name>
</gene>
<name>F2NND5_MARHT</name>
<dbReference type="GO" id="GO:0052689">
    <property type="term" value="F:carboxylic ester hydrolase activity"/>
    <property type="evidence" value="ECO:0007669"/>
    <property type="project" value="InterPro"/>
</dbReference>
<evidence type="ECO:0000256" key="2">
    <source>
        <dbReference type="PIRSR" id="PIRSR017388-2"/>
    </source>
</evidence>
<dbReference type="STRING" id="869210.Marky_0215"/>
<feature type="binding site" evidence="2">
    <location>
        <position position="10"/>
    </location>
    <ligand>
        <name>substrate</name>
    </ligand>
</feature>
<dbReference type="EMBL" id="CP002630">
    <property type="protein sequence ID" value="AEB10976.1"/>
    <property type="molecule type" value="Genomic_DNA"/>
</dbReference>
<feature type="active site" description="Nucleophile" evidence="1">
    <location>
        <position position="76"/>
    </location>
</feature>
<dbReference type="PANTHER" id="PTHR11614">
    <property type="entry name" value="PHOSPHOLIPASE-RELATED"/>
    <property type="match status" value="1"/>
</dbReference>